<evidence type="ECO:0000313" key="1">
    <source>
        <dbReference type="EMBL" id="GAA4465465.1"/>
    </source>
</evidence>
<proteinExistence type="predicted"/>
<gene>
    <name evidence="1" type="ORF">GCM10023093_17680</name>
</gene>
<sequence length="142" mass="16875">MRLTEERTPYLLLDFGEHHEANVVVLRIDDARDTFKKYQELVAEFTAQNKGVARVQFSDDFSHYLHVDTDKYDFLSEWDRDHIYIDGTLEEIEAFIEKNDVFGGDGNYVTVYSNRGVMLHIYDNHDDNRFDEIFTEFIEHLL</sequence>
<keyword evidence="2" id="KW-1185">Reference proteome</keyword>
<protein>
    <submittedName>
        <fullName evidence="1">Uncharacterized protein</fullName>
    </submittedName>
</protein>
<organism evidence="1 2">
    <name type="scientific">Nemorincola caseinilytica</name>
    <dbReference type="NCBI Taxonomy" id="2054315"/>
    <lineage>
        <taxon>Bacteria</taxon>
        <taxon>Pseudomonadati</taxon>
        <taxon>Bacteroidota</taxon>
        <taxon>Chitinophagia</taxon>
        <taxon>Chitinophagales</taxon>
        <taxon>Chitinophagaceae</taxon>
        <taxon>Nemorincola</taxon>
    </lineage>
</organism>
<accession>A0ABP8NGM8</accession>
<dbReference type="RefSeq" id="WP_345081763.1">
    <property type="nucleotide sequence ID" value="NZ_BAABFA010000010.1"/>
</dbReference>
<dbReference type="Proteomes" id="UP001500067">
    <property type="component" value="Unassembled WGS sequence"/>
</dbReference>
<dbReference type="EMBL" id="BAABFA010000010">
    <property type="protein sequence ID" value="GAA4465465.1"/>
    <property type="molecule type" value="Genomic_DNA"/>
</dbReference>
<comment type="caution">
    <text evidence="1">The sequence shown here is derived from an EMBL/GenBank/DDBJ whole genome shotgun (WGS) entry which is preliminary data.</text>
</comment>
<evidence type="ECO:0000313" key="2">
    <source>
        <dbReference type="Proteomes" id="UP001500067"/>
    </source>
</evidence>
<name>A0ABP8NGM8_9BACT</name>
<reference evidence="2" key="1">
    <citation type="journal article" date="2019" name="Int. J. Syst. Evol. Microbiol.">
        <title>The Global Catalogue of Microorganisms (GCM) 10K type strain sequencing project: providing services to taxonomists for standard genome sequencing and annotation.</title>
        <authorList>
            <consortium name="The Broad Institute Genomics Platform"/>
            <consortium name="The Broad Institute Genome Sequencing Center for Infectious Disease"/>
            <person name="Wu L."/>
            <person name="Ma J."/>
        </authorList>
    </citation>
    <scope>NUCLEOTIDE SEQUENCE [LARGE SCALE GENOMIC DNA]</scope>
    <source>
        <strain evidence="2">JCM 32105</strain>
    </source>
</reference>